<organism evidence="8">
    <name type="scientific">uncultured Chthoniobacterales bacterium</name>
    <dbReference type="NCBI Taxonomy" id="1836801"/>
    <lineage>
        <taxon>Bacteria</taxon>
        <taxon>Pseudomonadati</taxon>
        <taxon>Verrucomicrobiota</taxon>
        <taxon>Spartobacteria</taxon>
        <taxon>Chthoniobacterales</taxon>
        <taxon>environmental samples</taxon>
    </lineage>
</organism>
<dbReference type="PANTHER" id="PTHR42776:SF13">
    <property type="entry name" value="DIPEPTIDYL-PEPTIDASE 5"/>
    <property type="match status" value="1"/>
</dbReference>
<protein>
    <submittedName>
        <fullName evidence="8">Dipeptidyl aminopeptidases/acylaminoacyl-peptidases</fullName>
    </submittedName>
</protein>
<name>A0A6J4IU99_9BACT</name>
<feature type="chain" id="PRO_5026907561" evidence="6">
    <location>
        <begin position="21"/>
        <end position="698"/>
    </location>
</feature>
<keyword evidence="5" id="KW-0720">Serine protease</keyword>
<evidence type="ECO:0000256" key="5">
    <source>
        <dbReference type="ARBA" id="ARBA00022825"/>
    </source>
</evidence>
<dbReference type="PANTHER" id="PTHR42776">
    <property type="entry name" value="SERINE PEPTIDASE S9 FAMILY MEMBER"/>
    <property type="match status" value="1"/>
</dbReference>
<dbReference type="FunFam" id="3.40.50.1820:FF:000028">
    <property type="entry name" value="S9 family peptidase"/>
    <property type="match status" value="1"/>
</dbReference>
<dbReference type="GO" id="GO:0004177">
    <property type="term" value="F:aminopeptidase activity"/>
    <property type="evidence" value="ECO:0007669"/>
    <property type="project" value="UniProtKB-KW"/>
</dbReference>
<dbReference type="InterPro" id="IPR011659">
    <property type="entry name" value="WD40"/>
</dbReference>
<evidence type="ECO:0000313" key="8">
    <source>
        <dbReference type="EMBL" id="CAA9259741.1"/>
    </source>
</evidence>
<evidence type="ECO:0000259" key="7">
    <source>
        <dbReference type="Pfam" id="PF00326"/>
    </source>
</evidence>
<accession>A0A6J4IU99</accession>
<feature type="domain" description="Peptidase S9 prolyl oligopeptidase catalytic" evidence="7">
    <location>
        <begin position="484"/>
        <end position="693"/>
    </location>
</feature>
<dbReference type="Pfam" id="PF00326">
    <property type="entry name" value="Peptidase_S9"/>
    <property type="match status" value="1"/>
</dbReference>
<evidence type="ECO:0000256" key="6">
    <source>
        <dbReference type="SAM" id="SignalP"/>
    </source>
</evidence>
<reference evidence="8" key="1">
    <citation type="submission" date="2020-02" db="EMBL/GenBank/DDBJ databases">
        <authorList>
            <person name="Meier V. D."/>
        </authorList>
    </citation>
    <scope>NUCLEOTIDE SEQUENCE</scope>
    <source>
        <strain evidence="8">AVDCRST_MAG42</strain>
    </source>
</reference>
<dbReference type="Pfam" id="PF07676">
    <property type="entry name" value="PD40"/>
    <property type="match status" value="2"/>
</dbReference>
<feature type="signal peptide" evidence="6">
    <location>
        <begin position="1"/>
        <end position="20"/>
    </location>
</feature>
<dbReference type="Gene3D" id="3.40.50.1820">
    <property type="entry name" value="alpha/beta hydrolase"/>
    <property type="match status" value="1"/>
</dbReference>
<dbReference type="Gene3D" id="2.120.10.30">
    <property type="entry name" value="TolB, C-terminal domain"/>
    <property type="match status" value="2"/>
</dbReference>
<evidence type="ECO:0000256" key="2">
    <source>
        <dbReference type="ARBA" id="ARBA00022670"/>
    </source>
</evidence>
<dbReference type="InterPro" id="IPR001375">
    <property type="entry name" value="Peptidase_S9_cat"/>
</dbReference>
<keyword evidence="8" id="KW-0031">Aminopeptidase</keyword>
<dbReference type="InterPro" id="IPR029058">
    <property type="entry name" value="AB_hydrolase_fold"/>
</dbReference>
<evidence type="ECO:0000256" key="4">
    <source>
        <dbReference type="ARBA" id="ARBA00022801"/>
    </source>
</evidence>
<dbReference type="GO" id="GO:0004252">
    <property type="term" value="F:serine-type endopeptidase activity"/>
    <property type="evidence" value="ECO:0007669"/>
    <property type="project" value="TreeGrafter"/>
</dbReference>
<dbReference type="SUPFAM" id="SSF53474">
    <property type="entry name" value="alpha/beta-Hydrolases"/>
    <property type="match status" value="1"/>
</dbReference>
<dbReference type="AlphaFoldDB" id="A0A6J4IU99"/>
<sequence length="698" mass="77484">MHWKVLITSLALAASTFTDANAQSSGKRPFTFEDMMALKRVSDPVPSPNGKWVVFSAVEVDIEENTRKSRLWIVPATGGEARRLNPTENEEERARFSPDGNRLIFSSKATDPAQIWICDFDSNAGALAGQPQQLTTISTGAEGGIWSPDGRNVLFVSKVYPDCKDDACNKQRDEELTNSKVKAKTFDSLLYRHWNAFTEFKRSHLFLQPADGSAPPSDMTPGDHDVPPFNLGGQDMYAVSPDGQELAYTSNIDEVEATSTNNEIFIVQLAGGAPKKISSAAGSDATPVYSPDGKHLAWLSMARGGFEADKARLFIYERQSGQTRDATQEFDRSVGGLAWAPDSSAIFFTAEDRGEAPIYALPLEAKKPVEIARLHADELAFGPDGKNLFFARASITAPNEIWRMDVSGAAADAAKRQPEAVTRMNEPVLSQIAMQPLESFTFKGGANADVQGFIVKPPNFDAAKKYPVKFLIHGGPQGAWGNSWTYRWNAQLFAASGDYVVVMINPHGSTGYGQAFTDAVSGDWGGKPYDDLMKGFDHVVKTYPFIDKTRVAAMGASYGGYMVNWILGHTDRFKCAVSHASAFNAESFWGTTEELWFAEWEFGGPPWKSREIYRRWSPHLHAEKFKTPTLVVHGQLDYRLDVSQGFELFTTLQRLKVPSKLLYFPDEGHWVNKPQNSRLWYKTVNEWVDQWCGADRKL</sequence>
<dbReference type="SUPFAM" id="SSF82171">
    <property type="entry name" value="DPP6 N-terminal domain-like"/>
    <property type="match status" value="1"/>
</dbReference>
<keyword evidence="3 6" id="KW-0732">Signal</keyword>
<gene>
    <name evidence="8" type="ORF">AVDCRST_MAG42-2649</name>
</gene>
<comment type="similarity">
    <text evidence="1">Belongs to the peptidase S9C family.</text>
</comment>
<keyword evidence="4" id="KW-0378">Hydrolase</keyword>
<proteinExistence type="inferred from homology"/>
<dbReference type="GO" id="GO:0006508">
    <property type="term" value="P:proteolysis"/>
    <property type="evidence" value="ECO:0007669"/>
    <property type="project" value="UniProtKB-KW"/>
</dbReference>
<keyword evidence="2" id="KW-0645">Protease</keyword>
<evidence type="ECO:0000256" key="1">
    <source>
        <dbReference type="ARBA" id="ARBA00010040"/>
    </source>
</evidence>
<evidence type="ECO:0000256" key="3">
    <source>
        <dbReference type="ARBA" id="ARBA00022729"/>
    </source>
</evidence>
<dbReference type="EMBL" id="CADCTA010000094">
    <property type="protein sequence ID" value="CAA9259741.1"/>
    <property type="molecule type" value="Genomic_DNA"/>
</dbReference>
<dbReference type="InterPro" id="IPR011042">
    <property type="entry name" value="6-blade_b-propeller_TolB-like"/>
</dbReference>